<name>A0A9X6NDP0_HYPEX</name>
<gene>
    <name evidence="1" type="ORF">BV898_15760</name>
</gene>
<protein>
    <submittedName>
        <fullName evidence="1">Uncharacterized protein</fullName>
    </submittedName>
</protein>
<accession>A0A9X6NDP0</accession>
<dbReference type="AlphaFoldDB" id="A0A9X6NDP0"/>
<reference evidence="2" key="1">
    <citation type="submission" date="2017-01" db="EMBL/GenBank/DDBJ databases">
        <title>Comparative genomics of anhydrobiosis in the tardigrade Hypsibius dujardini.</title>
        <authorList>
            <person name="Yoshida Y."/>
            <person name="Koutsovoulos G."/>
            <person name="Laetsch D."/>
            <person name="Stevens L."/>
            <person name="Kumar S."/>
            <person name="Horikawa D."/>
            <person name="Ishino K."/>
            <person name="Komine S."/>
            <person name="Tomita M."/>
            <person name="Blaxter M."/>
            <person name="Arakawa K."/>
        </authorList>
    </citation>
    <scope>NUCLEOTIDE SEQUENCE [LARGE SCALE GENOMIC DNA]</scope>
    <source>
        <strain evidence="2">Z151</strain>
    </source>
</reference>
<evidence type="ECO:0000313" key="1">
    <source>
        <dbReference type="EMBL" id="OWA51268.1"/>
    </source>
</evidence>
<dbReference type="Proteomes" id="UP000192578">
    <property type="component" value="Unassembled WGS sequence"/>
</dbReference>
<keyword evidence="2" id="KW-1185">Reference proteome</keyword>
<organism evidence="1 2">
    <name type="scientific">Hypsibius exemplaris</name>
    <name type="common">Freshwater tardigrade</name>
    <dbReference type="NCBI Taxonomy" id="2072580"/>
    <lineage>
        <taxon>Eukaryota</taxon>
        <taxon>Metazoa</taxon>
        <taxon>Ecdysozoa</taxon>
        <taxon>Tardigrada</taxon>
        <taxon>Eutardigrada</taxon>
        <taxon>Parachela</taxon>
        <taxon>Hypsibioidea</taxon>
        <taxon>Hypsibiidae</taxon>
        <taxon>Hypsibius</taxon>
    </lineage>
</organism>
<proteinExistence type="predicted"/>
<evidence type="ECO:0000313" key="2">
    <source>
        <dbReference type="Proteomes" id="UP000192578"/>
    </source>
</evidence>
<comment type="caution">
    <text evidence="1">The sequence shown here is derived from an EMBL/GenBank/DDBJ whole genome shotgun (WGS) entry which is preliminary data.</text>
</comment>
<dbReference type="EMBL" id="MTYJ01000219">
    <property type="protein sequence ID" value="OWA51268.1"/>
    <property type="molecule type" value="Genomic_DNA"/>
</dbReference>
<sequence length="164" mass="18368">MLWRHMMDVALLSYDTNKQPSRAAPSNVCCAAGSRFYVFTNRNHDPSWSTKVCYCDGCPGATVVTRRPSTMPSGSTMNPLLEQVLQRSAAQPQPNFTFNAISAEDCVALNTDNCKVGSLRASRGMYFDLVFTILRNPFRFSVHQTDHTSKIEHLEVPRDSDSTR</sequence>